<dbReference type="EMBL" id="ACJM01000006">
    <property type="protein sequence ID" value="EEG77755.1"/>
    <property type="molecule type" value="Genomic_DNA"/>
</dbReference>
<dbReference type="GO" id="GO:0016887">
    <property type="term" value="F:ATP hydrolysis activity"/>
    <property type="evidence" value="ECO:0007669"/>
    <property type="project" value="InterPro"/>
</dbReference>
<keyword evidence="6" id="KW-1185">Reference proteome</keyword>
<dbReference type="OrthoDB" id="9809205at2"/>
<dbReference type="PANTHER" id="PTHR42939:SF1">
    <property type="entry name" value="ABC TRANSPORTER ATP-BINDING PROTEIN ALBC-RELATED"/>
    <property type="match status" value="1"/>
</dbReference>
<dbReference type="SUPFAM" id="SSF52540">
    <property type="entry name" value="P-loop containing nucleoside triphosphate hydrolases"/>
    <property type="match status" value="1"/>
</dbReference>
<dbReference type="InterPro" id="IPR003439">
    <property type="entry name" value="ABC_transporter-like_ATP-bd"/>
</dbReference>
<dbReference type="RefSeq" id="WP_008516244.1">
    <property type="nucleotide sequence ID" value="NZ_ACJM01000006.1"/>
</dbReference>
<proteinExistence type="predicted"/>
<dbReference type="Pfam" id="PF00005">
    <property type="entry name" value="ABC_tran"/>
    <property type="match status" value="1"/>
</dbReference>
<protein>
    <submittedName>
        <fullName evidence="5">ABC transporter related protein</fullName>
    </submittedName>
</protein>
<dbReference type="InterPro" id="IPR027417">
    <property type="entry name" value="P-loop_NTPase"/>
</dbReference>
<gene>
    <name evidence="5" type="ORF">DealDRAFT_1475</name>
</gene>
<organism evidence="5 6">
    <name type="scientific">Dethiobacter alkaliphilus AHT 1</name>
    <dbReference type="NCBI Taxonomy" id="555088"/>
    <lineage>
        <taxon>Bacteria</taxon>
        <taxon>Bacillati</taxon>
        <taxon>Bacillota</taxon>
        <taxon>Dethiobacteria</taxon>
        <taxon>Dethiobacterales</taxon>
        <taxon>Dethiobacteraceae</taxon>
        <taxon>Dethiobacter</taxon>
    </lineage>
</organism>
<dbReference type="PANTHER" id="PTHR42939">
    <property type="entry name" value="ABC TRANSPORTER ATP-BINDING PROTEIN ALBC-RELATED"/>
    <property type="match status" value="1"/>
</dbReference>
<dbReference type="InterPro" id="IPR003593">
    <property type="entry name" value="AAA+_ATPase"/>
</dbReference>
<name>C0GG66_DETAL</name>
<dbReference type="InterPro" id="IPR051782">
    <property type="entry name" value="ABC_Transporter_VariousFunc"/>
</dbReference>
<feature type="domain" description="ABC transporter" evidence="4">
    <location>
        <begin position="20"/>
        <end position="220"/>
    </location>
</feature>
<evidence type="ECO:0000256" key="2">
    <source>
        <dbReference type="ARBA" id="ARBA00022741"/>
    </source>
</evidence>
<keyword evidence="3" id="KW-0067">ATP-binding</keyword>
<dbReference type="GO" id="GO:0005524">
    <property type="term" value="F:ATP binding"/>
    <property type="evidence" value="ECO:0007669"/>
    <property type="project" value="UniProtKB-KW"/>
</dbReference>
<comment type="caution">
    <text evidence="5">The sequence shown here is derived from an EMBL/GenBank/DDBJ whole genome shotgun (WGS) entry which is preliminary data.</text>
</comment>
<reference evidence="5 6" key="1">
    <citation type="submission" date="2009-02" db="EMBL/GenBank/DDBJ databases">
        <title>Sequencing of the draft genome and assembly of Dethiobacter alkaliphilus AHT 1.</title>
        <authorList>
            <consortium name="US DOE Joint Genome Institute (JGI-PGF)"/>
            <person name="Lucas S."/>
            <person name="Copeland A."/>
            <person name="Lapidus A."/>
            <person name="Glavina del Rio T."/>
            <person name="Dalin E."/>
            <person name="Tice H."/>
            <person name="Bruce D."/>
            <person name="Goodwin L."/>
            <person name="Pitluck S."/>
            <person name="Larimer F."/>
            <person name="Land M.L."/>
            <person name="Hauser L."/>
            <person name="Muyzer G."/>
        </authorList>
    </citation>
    <scope>NUCLEOTIDE SEQUENCE [LARGE SCALE GENOMIC DNA]</scope>
    <source>
        <strain evidence="5 6">AHT 1</strain>
    </source>
</reference>
<dbReference type="Gene3D" id="3.40.50.300">
    <property type="entry name" value="P-loop containing nucleotide triphosphate hydrolases"/>
    <property type="match status" value="1"/>
</dbReference>
<dbReference type="PROSITE" id="PS50893">
    <property type="entry name" value="ABC_TRANSPORTER_2"/>
    <property type="match status" value="1"/>
</dbReference>
<accession>C0GG66</accession>
<evidence type="ECO:0000313" key="6">
    <source>
        <dbReference type="Proteomes" id="UP000006443"/>
    </source>
</evidence>
<keyword evidence="1" id="KW-0813">Transport</keyword>
<dbReference type="AlphaFoldDB" id="C0GG66"/>
<dbReference type="eggNOG" id="COG1131">
    <property type="taxonomic scope" value="Bacteria"/>
</dbReference>
<sequence>MVVNSANNHKNGGDGLQTRVEIKNLSKAYHIRKLFTDVTVTIPDRSVFVVLGHNGAGKTTFLRIMCGLIPATSGQVDYIIDGQVLTPAEKRAQLGLVSPDLQLYDDLTAVENLEFFSEVRGLPFTIDRAREMMEFVGLKGRGHDFVGTYSSGMKQRMKYAYALLHEPHILVLDEPTSNLDEVGVALVDRIIKRQKEKGIVIMATNEPEEVSYGDQTLSLA</sequence>
<evidence type="ECO:0000259" key="4">
    <source>
        <dbReference type="PROSITE" id="PS50893"/>
    </source>
</evidence>
<dbReference type="SMART" id="SM00382">
    <property type="entry name" value="AAA"/>
    <property type="match status" value="1"/>
</dbReference>
<evidence type="ECO:0000256" key="1">
    <source>
        <dbReference type="ARBA" id="ARBA00022448"/>
    </source>
</evidence>
<evidence type="ECO:0000256" key="3">
    <source>
        <dbReference type="ARBA" id="ARBA00022840"/>
    </source>
</evidence>
<keyword evidence="2" id="KW-0547">Nucleotide-binding</keyword>
<dbReference type="Proteomes" id="UP000006443">
    <property type="component" value="Unassembled WGS sequence"/>
</dbReference>
<dbReference type="STRING" id="555088.DealDRAFT_1475"/>
<evidence type="ECO:0000313" key="5">
    <source>
        <dbReference type="EMBL" id="EEG77755.1"/>
    </source>
</evidence>